<proteinExistence type="predicted"/>
<evidence type="ECO:0000313" key="2">
    <source>
        <dbReference type="EMBL" id="CAA9275044.1"/>
    </source>
</evidence>
<protein>
    <submittedName>
        <fullName evidence="2">Uncharacterized protein</fullName>
    </submittedName>
</protein>
<feature type="region of interest" description="Disordered" evidence="1">
    <location>
        <begin position="1"/>
        <end position="143"/>
    </location>
</feature>
<gene>
    <name evidence="2" type="ORF">AVDCRST_MAG41-3184</name>
</gene>
<accession>A0A6J4JAX9</accession>
<name>A0A6J4JAX9_9ACTN</name>
<feature type="non-terminal residue" evidence="2">
    <location>
        <position position="143"/>
    </location>
</feature>
<feature type="compositionally biased region" description="Basic and acidic residues" evidence="1">
    <location>
        <begin position="14"/>
        <end position="24"/>
    </location>
</feature>
<evidence type="ECO:0000256" key="1">
    <source>
        <dbReference type="SAM" id="MobiDB-lite"/>
    </source>
</evidence>
<feature type="compositionally biased region" description="Basic and acidic residues" evidence="1">
    <location>
        <begin position="102"/>
        <end position="119"/>
    </location>
</feature>
<dbReference type="AlphaFoldDB" id="A0A6J4JAX9"/>
<dbReference type="EMBL" id="CADCTP010000289">
    <property type="protein sequence ID" value="CAA9275044.1"/>
    <property type="molecule type" value="Genomic_DNA"/>
</dbReference>
<feature type="non-terminal residue" evidence="2">
    <location>
        <position position="1"/>
    </location>
</feature>
<reference evidence="2" key="1">
    <citation type="submission" date="2020-02" db="EMBL/GenBank/DDBJ databases">
        <authorList>
            <person name="Meier V. D."/>
        </authorList>
    </citation>
    <scope>NUCLEOTIDE SEQUENCE</scope>
    <source>
        <strain evidence="2">AVDCRST_MAG41</strain>
    </source>
</reference>
<sequence>GRPVHPVDRHRRAAGRDHGGDLGLRRLPRVGRVGEVRRGAVHRRGRPPGAGPVHPGRRPGQGRVRAVLRLARRRAGRLGAGPGPGAEVPARVVRAGPPGGVDRGDLPPRRRPDDPDARHAQAQGRTGDHGHRAQGAQEARRGL</sequence>
<organism evidence="2">
    <name type="scientific">uncultured Mycobacteriales bacterium</name>
    <dbReference type="NCBI Taxonomy" id="581187"/>
    <lineage>
        <taxon>Bacteria</taxon>
        <taxon>Bacillati</taxon>
        <taxon>Actinomycetota</taxon>
        <taxon>Actinomycetes</taxon>
        <taxon>Mycobacteriales</taxon>
        <taxon>environmental samples</taxon>
    </lineage>
</organism>